<dbReference type="RefSeq" id="WP_072307150.1">
    <property type="nucleotide sequence ID" value="NZ_FMIQ01000004.1"/>
</dbReference>
<evidence type="ECO:0000313" key="2">
    <source>
        <dbReference type="Proteomes" id="UP000094844"/>
    </source>
</evidence>
<dbReference type="EMBL" id="FMIQ01000004">
    <property type="protein sequence ID" value="SCM50713.1"/>
    <property type="molecule type" value="Genomic_DNA"/>
</dbReference>
<keyword evidence="1" id="KW-0413">Isomerase</keyword>
<dbReference type="EC" id="5.1.3.3" evidence="1"/>
<sequence>MHQSGMTIALAAGEYQAKIVTVGAGIAALTHRGRHVVIPHPPEEMPLAHLGKVLIPWPNRITSGRYQFDGETFTPAINDRAGNSAIHGLLAWHNWQVVERSTTHVTLSAFLPPTYGYPFMLACEVTYQLDEDTGLSARILSKNIGDVTAPYGAGVHPYLTCNLQCVDGCELQLPTGNLFDIQTLTFFANTKLDFQTQRRIGTTQIDHSFEARRDDAPWEVRLVHPPTEMSVRLRSNQPWLQVYSGEKLARKGLAVEPMSCPPDAFNSGLDLVQLAPDDTHSLSFNIGVNN</sequence>
<dbReference type="GO" id="GO:0004034">
    <property type="term" value="F:aldose 1-epimerase activity"/>
    <property type="evidence" value="ECO:0007669"/>
    <property type="project" value="UniProtKB-EC"/>
</dbReference>
<dbReference type="InterPro" id="IPR008183">
    <property type="entry name" value="Aldose_1/G6P_1-epimerase"/>
</dbReference>
<dbReference type="NCBIfam" id="NF011719">
    <property type="entry name" value="PRK15172.1"/>
    <property type="match status" value="1"/>
</dbReference>
<dbReference type="PANTHER" id="PTHR10091:SF0">
    <property type="entry name" value="GALACTOSE MUTAROTASE"/>
    <property type="match status" value="1"/>
</dbReference>
<organism evidence="1 2">
    <name type="scientific">Hafnia alvei</name>
    <dbReference type="NCBI Taxonomy" id="569"/>
    <lineage>
        <taxon>Bacteria</taxon>
        <taxon>Pseudomonadati</taxon>
        <taxon>Pseudomonadota</taxon>
        <taxon>Gammaproteobacteria</taxon>
        <taxon>Enterobacterales</taxon>
        <taxon>Hafniaceae</taxon>
        <taxon>Hafnia</taxon>
    </lineage>
</organism>
<dbReference type="InterPro" id="IPR014718">
    <property type="entry name" value="GH-type_carb-bd"/>
</dbReference>
<dbReference type="Pfam" id="PF01263">
    <property type="entry name" value="Aldose_epim"/>
    <property type="match status" value="1"/>
</dbReference>
<dbReference type="GO" id="GO:0006006">
    <property type="term" value="P:glucose metabolic process"/>
    <property type="evidence" value="ECO:0007669"/>
    <property type="project" value="TreeGrafter"/>
</dbReference>
<dbReference type="GO" id="GO:0033499">
    <property type="term" value="P:galactose catabolic process via UDP-galactose, Leloir pathway"/>
    <property type="evidence" value="ECO:0007669"/>
    <property type="project" value="TreeGrafter"/>
</dbReference>
<dbReference type="OrthoDB" id="9808779at2"/>
<dbReference type="PANTHER" id="PTHR10091">
    <property type="entry name" value="ALDOSE-1-EPIMERASE"/>
    <property type="match status" value="1"/>
</dbReference>
<dbReference type="SUPFAM" id="SSF74650">
    <property type="entry name" value="Galactose mutarotase-like"/>
    <property type="match status" value="1"/>
</dbReference>
<dbReference type="CDD" id="cd09022">
    <property type="entry name" value="Aldose_epim_Ec_YihR"/>
    <property type="match status" value="1"/>
</dbReference>
<name>A0A1C6YV43_HAFAL</name>
<dbReference type="GO" id="GO:0030246">
    <property type="term" value="F:carbohydrate binding"/>
    <property type="evidence" value="ECO:0007669"/>
    <property type="project" value="InterPro"/>
</dbReference>
<dbReference type="Gene3D" id="2.70.98.10">
    <property type="match status" value="1"/>
</dbReference>
<dbReference type="InterPro" id="IPR037480">
    <property type="entry name" value="YihR-like"/>
</dbReference>
<dbReference type="InterPro" id="IPR011013">
    <property type="entry name" value="Gal_mutarotase_sf_dom"/>
</dbReference>
<dbReference type="FunFam" id="2.70.98.10:FF:000009">
    <property type="entry name" value="Putative aldose-1-epimerase"/>
    <property type="match status" value="1"/>
</dbReference>
<proteinExistence type="predicted"/>
<dbReference type="AlphaFoldDB" id="A0A1C6YV43"/>
<reference evidence="1 2" key="1">
    <citation type="submission" date="2016-09" db="EMBL/GenBank/DDBJ databases">
        <authorList>
            <person name="Capua I."/>
            <person name="De Benedictis P."/>
            <person name="Joannis T."/>
            <person name="Lombin L.H."/>
            <person name="Cattoli G."/>
        </authorList>
    </citation>
    <scope>NUCLEOTIDE SEQUENCE [LARGE SCALE GENOMIC DNA]</scope>
    <source>
        <strain evidence="1 2">GB001</strain>
    </source>
</reference>
<gene>
    <name evidence="1" type="ORF">BN1044_00161</name>
</gene>
<accession>A0A1C6YV43</accession>
<evidence type="ECO:0000313" key="1">
    <source>
        <dbReference type="EMBL" id="SCM50713.1"/>
    </source>
</evidence>
<dbReference type="Proteomes" id="UP000094844">
    <property type="component" value="Unassembled WGS sequence"/>
</dbReference>
<protein>
    <submittedName>
        <fullName evidence="1">Aldose 1-epimerase</fullName>
        <ecNumber evidence="1">5.1.3.3</ecNumber>
    </submittedName>
</protein>